<name>A0A7J6Q457_PEROL</name>
<feature type="non-terminal residue" evidence="2">
    <location>
        <position position="1"/>
    </location>
</feature>
<evidence type="ECO:0000313" key="3">
    <source>
        <dbReference type="Proteomes" id="UP000574390"/>
    </source>
</evidence>
<sequence length="131" mass="14330">SLGDVNHIRLEVFSELSAYDPTVFPPPSTTPPSTPESSVPSTHEVPLGPIQEEKGEGQKKKVETEALVLRDDTYARKMEAERQQQEALATQGEGKRKTLNKSLAAIDEQYSANDGYTDLMNSTRPKNAVSG</sequence>
<feature type="compositionally biased region" description="Pro residues" evidence="1">
    <location>
        <begin position="23"/>
        <end position="34"/>
    </location>
</feature>
<reference evidence="2 3" key="1">
    <citation type="submission" date="2020-04" db="EMBL/GenBank/DDBJ databases">
        <title>Perkinsus olseni comparative genomics.</title>
        <authorList>
            <person name="Bogema D.R."/>
        </authorList>
    </citation>
    <scope>NUCLEOTIDE SEQUENCE [LARGE SCALE GENOMIC DNA]</scope>
    <source>
        <strain evidence="2">ATCC PRA-205</strain>
    </source>
</reference>
<proteinExistence type="predicted"/>
<evidence type="ECO:0000313" key="2">
    <source>
        <dbReference type="EMBL" id="KAF4702982.1"/>
    </source>
</evidence>
<organism evidence="2 3">
    <name type="scientific">Perkinsus olseni</name>
    <name type="common">Perkinsus atlanticus</name>
    <dbReference type="NCBI Taxonomy" id="32597"/>
    <lineage>
        <taxon>Eukaryota</taxon>
        <taxon>Sar</taxon>
        <taxon>Alveolata</taxon>
        <taxon>Perkinsozoa</taxon>
        <taxon>Perkinsea</taxon>
        <taxon>Perkinsida</taxon>
        <taxon>Perkinsidae</taxon>
        <taxon>Perkinsus</taxon>
    </lineage>
</organism>
<comment type="caution">
    <text evidence="2">The sequence shown here is derived from an EMBL/GenBank/DDBJ whole genome shotgun (WGS) entry which is preliminary data.</text>
</comment>
<accession>A0A7J6Q457</accession>
<protein>
    <submittedName>
        <fullName evidence="2">Uncharacterized protein</fullName>
    </submittedName>
</protein>
<dbReference type="EMBL" id="JABANM010032413">
    <property type="protein sequence ID" value="KAF4702982.1"/>
    <property type="molecule type" value="Genomic_DNA"/>
</dbReference>
<evidence type="ECO:0000256" key="1">
    <source>
        <dbReference type="SAM" id="MobiDB-lite"/>
    </source>
</evidence>
<gene>
    <name evidence="2" type="ORF">FOZ62_015898</name>
</gene>
<feature type="region of interest" description="Disordered" evidence="1">
    <location>
        <begin position="78"/>
        <end position="97"/>
    </location>
</feature>
<feature type="compositionally biased region" description="Basic and acidic residues" evidence="1">
    <location>
        <begin position="51"/>
        <end position="61"/>
    </location>
</feature>
<dbReference type="AlphaFoldDB" id="A0A7J6Q457"/>
<feature type="non-terminal residue" evidence="2">
    <location>
        <position position="131"/>
    </location>
</feature>
<feature type="region of interest" description="Disordered" evidence="1">
    <location>
        <begin position="16"/>
        <end position="61"/>
    </location>
</feature>
<dbReference type="Proteomes" id="UP000574390">
    <property type="component" value="Unassembled WGS sequence"/>
</dbReference>